<dbReference type="PRINTS" id="PR00598">
    <property type="entry name" value="HTHMARR"/>
</dbReference>
<evidence type="ECO:0000313" key="2">
    <source>
        <dbReference type="EMBL" id="KZL91613.1"/>
    </source>
</evidence>
<dbReference type="PANTHER" id="PTHR33164">
    <property type="entry name" value="TRANSCRIPTIONAL REGULATOR, MARR FAMILY"/>
    <property type="match status" value="1"/>
</dbReference>
<dbReference type="InterPro" id="IPR036390">
    <property type="entry name" value="WH_DNA-bd_sf"/>
</dbReference>
<comment type="caution">
    <text evidence="2">The sequence shown here is derived from an EMBL/GenBank/DDBJ whole genome shotgun (WGS) entry which is preliminary data.</text>
</comment>
<dbReference type="SUPFAM" id="SSF46785">
    <property type="entry name" value="Winged helix' DNA-binding domain"/>
    <property type="match status" value="1"/>
</dbReference>
<dbReference type="PATRIC" id="fig|1121326.3.peg.3408"/>
<dbReference type="PROSITE" id="PS50995">
    <property type="entry name" value="HTH_MARR_2"/>
    <property type="match status" value="1"/>
</dbReference>
<dbReference type="InterPro" id="IPR039422">
    <property type="entry name" value="MarR/SlyA-like"/>
</dbReference>
<dbReference type="PANTHER" id="PTHR33164:SF99">
    <property type="entry name" value="MARR FAMILY REGULATORY PROTEIN"/>
    <property type="match status" value="1"/>
</dbReference>
<dbReference type="SMART" id="SM00529">
    <property type="entry name" value="HTH_DTXR"/>
    <property type="match status" value="1"/>
</dbReference>
<proteinExistence type="predicted"/>
<dbReference type="Proteomes" id="UP000076603">
    <property type="component" value="Unassembled WGS sequence"/>
</dbReference>
<dbReference type="AlphaFoldDB" id="A0A162SMF2"/>
<dbReference type="GO" id="GO:0006950">
    <property type="term" value="P:response to stress"/>
    <property type="evidence" value="ECO:0007669"/>
    <property type="project" value="TreeGrafter"/>
</dbReference>
<accession>A0A162SMF2</accession>
<reference evidence="2 3" key="1">
    <citation type="submission" date="2016-04" db="EMBL/GenBank/DDBJ databases">
        <title>Genome sequence of Clostridium magnum DSM 2767.</title>
        <authorList>
            <person name="Poehlein A."/>
            <person name="Uhlig R."/>
            <person name="Fischer R."/>
            <person name="Bahl H."/>
            <person name="Daniel R."/>
        </authorList>
    </citation>
    <scope>NUCLEOTIDE SEQUENCE [LARGE SCALE GENOMIC DNA]</scope>
    <source>
        <strain evidence="2 3">DSM 2767</strain>
    </source>
</reference>
<dbReference type="InterPro" id="IPR022689">
    <property type="entry name" value="Iron_dep_repressor"/>
</dbReference>
<dbReference type="InterPro" id="IPR011991">
    <property type="entry name" value="ArsR-like_HTH"/>
</dbReference>
<dbReference type="InterPro" id="IPR036388">
    <property type="entry name" value="WH-like_DNA-bd_sf"/>
</dbReference>
<dbReference type="GO" id="GO:0003700">
    <property type="term" value="F:DNA-binding transcription factor activity"/>
    <property type="evidence" value="ECO:0007669"/>
    <property type="project" value="InterPro"/>
</dbReference>
<dbReference type="GO" id="GO:0046914">
    <property type="term" value="F:transition metal ion binding"/>
    <property type="evidence" value="ECO:0007669"/>
    <property type="project" value="InterPro"/>
</dbReference>
<dbReference type="EMBL" id="LWAE01000003">
    <property type="protein sequence ID" value="KZL91613.1"/>
    <property type="molecule type" value="Genomic_DNA"/>
</dbReference>
<name>A0A162SMF2_9CLOT</name>
<keyword evidence="3" id="KW-1185">Reference proteome</keyword>
<organism evidence="2 3">
    <name type="scientific">Clostridium magnum DSM 2767</name>
    <dbReference type="NCBI Taxonomy" id="1121326"/>
    <lineage>
        <taxon>Bacteria</taxon>
        <taxon>Bacillati</taxon>
        <taxon>Bacillota</taxon>
        <taxon>Clostridia</taxon>
        <taxon>Eubacteriales</taxon>
        <taxon>Clostridiaceae</taxon>
        <taxon>Clostridium</taxon>
    </lineage>
</organism>
<feature type="domain" description="HTH marR-type" evidence="1">
    <location>
        <begin position="1"/>
        <end position="139"/>
    </location>
</feature>
<evidence type="ECO:0000259" key="1">
    <source>
        <dbReference type="PROSITE" id="PS50995"/>
    </source>
</evidence>
<protein>
    <submittedName>
        <fullName evidence="2">Putative HTH-type transcriptional regulator YusO</fullName>
    </submittedName>
</protein>
<dbReference type="STRING" id="1121326.CLMAG_33720"/>
<dbReference type="InterPro" id="IPR000835">
    <property type="entry name" value="HTH_MarR-typ"/>
</dbReference>
<dbReference type="CDD" id="cd00090">
    <property type="entry name" value="HTH_ARSR"/>
    <property type="match status" value="1"/>
</dbReference>
<dbReference type="Pfam" id="PF01047">
    <property type="entry name" value="MarR"/>
    <property type="match status" value="1"/>
</dbReference>
<dbReference type="RefSeq" id="WP_066624609.1">
    <property type="nucleotide sequence ID" value="NZ_FQXL01000005.1"/>
</dbReference>
<sequence>MNKDDYVVRAQTALWNTSMKIGEKVKSELQEFGVTETQFSMLDLLSKKESHKVTDLAEKMGVKPSAVTTMIDRLANNGLVSRRHSENDRRAVLVSITEEGREVISKFEGKCRSVIKSYLSHLEPNELEALATIYEKLGNIDE</sequence>
<dbReference type="OrthoDB" id="9799663at2"/>
<dbReference type="SMART" id="SM00347">
    <property type="entry name" value="HTH_MARR"/>
    <property type="match status" value="1"/>
</dbReference>
<evidence type="ECO:0000313" key="3">
    <source>
        <dbReference type="Proteomes" id="UP000076603"/>
    </source>
</evidence>
<dbReference type="Gene3D" id="1.10.10.10">
    <property type="entry name" value="Winged helix-like DNA-binding domain superfamily/Winged helix DNA-binding domain"/>
    <property type="match status" value="1"/>
</dbReference>
<gene>
    <name evidence="2" type="primary">yusO_3</name>
    <name evidence="2" type="ORF">CLMAG_33720</name>
</gene>